<dbReference type="EMBL" id="CAADRM010000005">
    <property type="protein sequence ID" value="VFU11305.1"/>
    <property type="molecule type" value="Genomic_DNA"/>
</dbReference>
<feature type="transmembrane region" description="Helical" evidence="7">
    <location>
        <begin position="75"/>
        <end position="91"/>
    </location>
</feature>
<dbReference type="GO" id="GO:0005886">
    <property type="term" value="C:plasma membrane"/>
    <property type="evidence" value="ECO:0007669"/>
    <property type="project" value="TreeGrafter"/>
</dbReference>
<accession>A0A485LTS8</accession>
<dbReference type="GO" id="GO:0017004">
    <property type="term" value="P:cytochrome complex assembly"/>
    <property type="evidence" value="ECO:0007669"/>
    <property type="project" value="UniProtKB-KW"/>
</dbReference>
<keyword evidence="6 7" id="KW-0472">Membrane</keyword>
<comment type="similarity">
    <text evidence="2">Belongs to the CcmC/CycZ/HelC family.</text>
</comment>
<evidence type="ECO:0000256" key="1">
    <source>
        <dbReference type="ARBA" id="ARBA00004141"/>
    </source>
</evidence>
<sequence length="267" mass="29532">MTSGTMIGIVTFIYLGAFSCLLVGRLLDKKRLANAAFLGAVGGFALLTAGLVLRWRESYAMGIGHVPLSNFYESLVFFSWATTLITFAGIRGETRNRVLTFIMPAAALMLGYASFSPGIDSSIQPLIPALKSNWLAIHVITCFLGYASFIVASVFGIFMLRNGHTLSGRHPWGEMFYRCVMIGFVFFTVGILTGSVWAHVAWGRYWGWDPKETWALITWLLYAAVLHEKVRSGRVTGRVIMLSFAGLLSVLFTYIGVNYLPGLHSYL</sequence>
<dbReference type="PRINTS" id="PR01386">
    <property type="entry name" value="CCMCBIOGNSIS"/>
</dbReference>
<evidence type="ECO:0000256" key="6">
    <source>
        <dbReference type="ARBA" id="ARBA00023136"/>
    </source>
</evidence>
<evidence type="ECO:0000256" key="3">
    <source>
        <dbReference type="ARBA" id="ARBA00022692"/>
    </source>
</evidence>
<feature type="transmembrane region" description="Helical" evidence="7">
    <location>
        <begin position="212"/>
        <end position="227"/>
    </location>
</feature>
<evidence type="ECO:0000256" key="7">
    <source>
        <dbReference type="SAM" id="Phobius"/>
    </source>
</evidence>
<name>A0A485LTS8_9ZZZZ</name>
<evidence type="ECO:0000259" key="8">
    <source>
        <dbReference type="Pfam" id="PF01578"/>
    </source>
</evidence>
<feature type="transmembrane region" description="Helical" evidence="7">
    <location>
        <begin position="36"/>
        <end position="55"/>
    </location>
</feature>
<evidence type="ECO:0000256" key="2">
    <source>
        <dbReference type="ARBA" id="ARBA00005840"/>
    </source>
</evidence>
<dbReference type="PANTHER" id="PTHR30071">
    <property type="entry name" value="HEME EXPORTER PROTEIN C"/>
    <property type="match status" value="1"/>
</dbReference>
<feature type="domain" description="Cytochrome c assembly protein" evidence="8">
    <location>
        <begin position="68"/>
        <end position="264"/>
    </location>
</feature>
<gene>
    <name evidence="9" type="primary">ccsA</name>
    <name evidence="9" type="ORF">SCFA_1020013</name>
</gene>
<feature type="transmembrane region" description="Helical" evidence="7">
    <location>
        <begin position="239"/>
        <end position="257"/>
    </location>
</feature>
<keyword evidence="4" id="KW-0201">Cytochrome c-type biogenesis</keyword>
<dbReference type="Pfam" id="PF01578">
    <property type="entry name" value="Cytochrom_C_asm"/>
    <property type="match status" value="1"/>
</dbReference>
<evidence type="ECO:0000313" key="9">
    <source>
        <dbReference type="EMBL" id="VFU11305.1"/>
    </source>
</evidence>
<proteinExistence type="inferred from homology"/>
<evidence type="ECO:0000256" key="4">
    <source>
        <dbReference type="ARBA" id="ARBA00022748"/>
    </source>
</evidence>
<feature type="transmembrane region" description="Helical" evidence="7">
    <location>
        <begin position="179"/>
        <end position="200"/>
    </location>
</feature>
<dbReference type="InterPro" id="IPR045062">
    <property type="entry name" value="Cyt_c_biogenesis_CcsA/CcmC"/>
</dbReference>
<dbReference type="PANTHER" id="PTHR30071:SF1">
    <property type="entry name" value="CYTOCHROME B_B6 PROTEIN-RELATED"/>
    <property type="match status" value="1"/>
</dbReference>
<organism evidence="9">
    <name type="scientific">anaerobic digester metagenome</name>
    <dbReference type="NCBI Taxonomy" id="1263854"/>
    <lineage>
        <taxon>unclassified sequences</taxon>
        <taxon>metagenomes</taxon>
        <taxon>ecological metagenomes</taxon>
    </lineage>
</organism>
<dbReference type="GO" id="GO:0015232">
    <property type="term" value="F:heme transmembrane transporter activity"/>
    <property type="evidence" value="ECO:0007669"/>
    <property type="project" value="InterPro"/>
</dbReference>
<keyword evidence="3 7" id="KW-0812">Transmembrane</keyword>
<feature type="transmembrane region" description="Helical" evidence="7">
    <location>
        <begin position="98"/>
        <end position="115"/>
    </location>
</feature>
<feature type="transmembrane region" description="Helical" evidence="7">
    <location>
        <begin position="6"/>
        <end position="24"/>
    </location>
</feature>
<evidence type="ECO:0000256" key="5">
    <source>
        <dbReference type="ARBA" id="ARBA00022989"/>
    </source>
</evidence>
<reference evidence="9" key="1">
    <citation type="submission" date="2019-03" db="EMBL/GenBank/DDBJ databases">
        <authorList>
            <person name="Hao L."/>
        </authorList>
    </citation>
    <scope>NUCLEOTIDE SEQUENCE</scope>
</reference>
<feature type="transmembrane region" description="Helical" evidence="7">
    <location>
        <begin position="135"/>
        <end position="158"/>
    </location>
</feature>
<dbReference type="InterPro" id="IPR003557">
    <property type="entry name" value="Cyt_c_biogenesis_CcmC"/>
</dbReference>
<comment type="subcellular location">
    <subcellularLocation>
        <location evidence="1">Membrane</location>
        <topology evidence="1">Multi-pass membrane protein</topology>
    </subcellularLocation>
</comment>
<keyword evidence="5 7" id="KW-1133">Transmembrane helix</keyword>
<protein>
    <submittedName>
        <fullName evidence="9">Cytochrome c biogenesis protein CcsA</fullName>
    </submittedName>
</protein>
<dbReference type="GO" id="GO:0020037">
    <property type="term" value="F:heme binding"/>
    <property type="evidence" value="ECO:0007669"/>
    <property type="project" value="InterPro"/>
</dbReference>
<dbReference type="AlphaFoldDB" id="A0A485LTS8"/>
<dbReference type="InterPro" id="IPR002541">
    <property type="entry name" value="Cyt_c_assembly"/>
</dbReference>